<dbReference type="SFLD" id="SFLDS00003">
    <property type="entry name" value="Haloacid_Dehalogenase"/>
    <property type="match status" value="1"/>
</dbReference>
<dbReference type="SUPFAM" id="SSF56784">
    <property type="entry name" value="HAD-like"/>
    <property type="match status" value="1"/>
</dbReference>
<dbReference type="InterPro" id="IPR023198">
    <property type="entry name" value="PGP-like_dom2"/>
</dbReference>
<comment type="caution">
    <text evidence="1">The sequence shown here is derived from an EMBL/GenBank/DDBJ whole genome shotgun (WGS) entry which is preliminary data.</text>
</comment>
<dbReference type="InterPro" id="IPR036412">
    <property type="entry name" value="HAD-like_sf"/>
</dbReference>
<evidence type="ECO:0000313" key="1">
    <source>
        <dbReference type="EMBL" id="MBP1905774.1"/>
    </source>
</evidence>
<organism evidence="1 2">
    <name type="scientific">Paenibacillus turicensis</name>
    <dbReference type="NCBI Taxonomy" id="160487"/>
    <lineage>
        <taxon>Bacteria</taxon>
        <taxon>Bacillati</taxon>
        <taxon>Bacillota</taxon>
        <taxon>Bacilli</taxon>
        <taxon>Bacillales</taxon>
        <taxon>Paenibacillaceae</taxon>
        <taxon>Paenibacillus</taxon>
    </lineage>
</organism>
<dbReference type="InterPro" id="IPR023214">
    <property type="entry name" value="HAD_sf"/>
</dbReference>
<dbReference type="GO" id="GO:0008967">
    <property type="term" value="F:phosphoglycolate phosphatase activity"/>
    <property type="evidence" value="ECO:0007669"/>
    <property type="project" value="UniProtKB-EC"/>
</dbReference>
<dbReference type="NCBIfam" id="TIGR01549">
    <property type="entry name" value="HAD-SF-IA-v1"/>
    <property type="match status" value="1"/>
</dbReference>
<dbReference type="Gene3D" id="3.40.50.1000">
    <property type="entry name" value="HAD superfamily/HAD-like"/>
    <property type="match status" value="1"/>
</dbReference>
<keyword evidence="1" id="KW-0378">Hydrolase</keyword>
<dbReference type="Proteomes" id="UP001519272">
    <property type="component" value="Unassembled WGS sequence"/>
</dbReference>
<dbReference type="InterPro" id="IPR050155">
    <property type="entry name" value="HAD-like_hydrolase_sf"/>
</dbReference>
<dbReference type="RefSeq" id="WP_210089390.1">
    <property type="nucleotide sequence ID" value="NZ_JAGGKG010000010.1"/>
</dbReference>
<reference evidence="1 2" key="1">
    <citation type="submission" date="2021-03" db="EMBL/GenBank/DDBJ databases">
        <title>Genomic Encyclopedia of Type Strains, Phase IV (KMG-IV): sequencing the most valuable type-strain genomes for metagenomic binning, comparative biology and taxonomic classification.</title>
        <authorList>
            <person name="Goeker M."/>
        </authorList>
    </citation>
    <scope>NUCLEOTIDE SEQUENCE [LARGE SCALE GENOMIC DNA]</scope>
    <source>
        <strain evidence="1 2">DSM 14349</strain>
    </source>
</reference>
<proteinExistence type="predicted"/>
<dbReference type="Gene3D" id="1.10.150.240">
    <property type="entry name" value="Putative phosphatase, domain 2"/>
    <property type="match status" value="1"/>
</dbReference>
<dbReference type="InterPro" id="IPR041492">
    <property type="entry name" value="HAD_2"/>
</dbReference>
<evidence type="ECO:0000313" key="2">
    <source>
        <dbReference type="Proteomes" id="UP001519272"/>
    </source>
</evidence>
<dbReference type="PANTHER" id="PTHR43434:SF1">
    <property type="entry name" value="PHOSPHOGLYCOLATE PHOSPHATASE"/>
    <property type="match status" value="1"/>
</dbReference>
<keyword evidence="2" id="KW-1185">Reference proteome</keyword>
<dbReference type="EMBL" id="JAGGKG010000010">
    <property type="protein sequence ID" value="MBP1905774.1"/>
    <property type="molecule type" value="Genomic_DNA"/>
</dbReference>
<dbReference type="EC" id="3.1.3.18" evidence="1"/>
<name>A0ABS4FTK2_9BACL</name>
<dbReference type="Pfam" id="PF13419">
    <property type="entry name" value="HAD_2"/>
    <property type="match status" value="1"/>
</dbReference>
<dbReference type="SFLD" id="SFLDG01129">
    <property type="entry name" value="C1.5:_HAD__Beta-PGM__Phosphata"/>
    <property type="match status" value="1"/>
</dbReference>
<gene>
    <name evidence="1" type="ORF">J2Z32_002422</name>
</gene>
<protein>
    <submittedName>
        <fullName evidence="1">Phosphoglycolate phosphatase</fullName>
        <ecNumber evidence="1">3.1.3.18</ecNumber>
    </submittedName>
</protein>
<sequence length="205" mass="23704">MDSIIFDLDGTLWDSRDVVVKAWNDVLKKYKEINKTLTKEDFKGVMGLQIKEIGMRFFPHLKEDMQQKILKECCEIESQYLTEQGGRLYEKLEETLEILSKKYKLLIVSNCQSAYMESFYNFHKLQRYFVDFENPGRTGLSKGENIKLVIARNNLTNPVYVGDTEGDQKAAKFAGVPFVFASYGFGEVSDFDYEINSFSGLLELF</sequence>
<dbReference type="PANTHER" id="PTHR43434">
    <property type="entry name" value="PHOSPHOGLYCOLATE PHOSPHATASE"/>
    <property type="match status" value="1"/>
</dbReference>
<accession>A0ABS4FTK2</accession>
<dbReference type="InterPro" id="IPR006439">
    <property type="entry name" value="HAD-SF_hydro_IA"/>
</dbReference>